<dbReference type="Pfam" id="PF07707">
    <property type="entry name" value="BACK"/>
    <property type="match status" value="1"/>
</dbReference>
<evidence type="ECO:0000313" key="3">
    <source>
        <dbReference type="Proteomes" id="UP000494040"/>
    </source>
</evidence>
<accession>A0A8I6R9B4</accession>
<dbReference type="InterPro" id="IPR000210">
    <property type="entry name" value="BTB/POZ_dom"/>
</dbReference>
<sequence>MAQVDLEWRQERITVEEKAKFIFDKQLFTDCSITIINGDTSTKFGAHKVFLAMASPVFEVMFEQNFKEGSNLVEVRDVQPLTFRHFLSFVYTGRMENQGFDESSEVYKLAHKYMVNRLKKLCITDMCNHLTNENACIAIQIAMIYDEYELLTKSSLIISKNTKEVLSSPAFISIDLSTILLILDHNELSISEYELFKAVETWVESECDKRCRAGGIRENERSDIYKTLAKKFRFFSMSPEEFADGPCKIPMLSIEESVAILMNMISPGAPDIQDVPPWFIKERRRTFQESSGQFYFKWINDFTMVPKKIRYAHVIIKASSDVTICGLTVMGREIMQKAVATPSYIENFEITFSDSGTGRVLGELNFNDDLEYEELKNVYFSNPVKLLAEVEYWLAIKFNQSLVHAYKCVDLDETTLTHQDVKFTFRKDPPLNHLIPIYGIYYFH</sequence>
<dbReference type="GeneID" id="106662238"/>
<evidence type="ECO:0000313" key="2">
    <source>
        <dbReference type="EnsemblMetazoa" id="XP_014241642.1"/>
    </source>
</evidence>
<dbReference type="SUPFAM" id="SSF54695">
    <property type="entry name" value="POZ domain"/>
    <property type="match status" value="1"/>
</dbReference>
<dbReference type="OMA" id="CISGRAN"/>
<dbReference type="PANTHER" id="PTHR45774">
    <property type="entry name" value="BTB/POZ DOMAIN-CONTAINING"/>
    <property type="match status" value="1"/>
</dbReference>
<dbReference type="InterPro" id="IPR011705">
    <property type="entry name" value="BACK"/>
</dbReference>
<evidence type="ECO:0000259" key="1">
    <source>
        <dbReference type="PROSITE" id="PS50097"/>
    </source>
</evidence>
<dbReference type="PANTHER" id="PTHR45774:SF3">
    <property type="entry name" value="BTB (POZ) DOMAIN-CONTAINING 2B-RELATED"/>
    <property type="match status" value="1"/>
</dbReference>
<proteinExistence type="predicted"/>
<dbReference type="OrthoDB" id="45365at2759"/>
<dbReference type="GO" id="GO:0005829">
    <property type="term" value="C:cytosol"/>
    <property type="evidence" value="ECO:0007669"/>
    <property type="project" value="TreeGrafter"/>
</dbReference>
<dbReference type="GO" id="GO:0022008">
    <property type="term" value="P:neurogenesis"/>
    <property type="evidence" value="ECO:0007669"/>
    <property type="project" value="TreeGrafter"/>
</dbReference>
<organism evidence="2 3">
    <name type="scientific">Cimex lectularius</name>
    <name type="common">Bed bug</name>
    <name type="synonym">Acanthia lectularia</name>
    <dbReference type="NCBI Taxonomy" id="79782"/>
    <lineage>
        <taxon>Eukaryota</taxon>
        <taxon>Metazoa</taxon>
        <taxon>Ecdysozoa</taxon>
        <taxon>Arthropoda</taxon>
        <taxon>Hexapoda</taxon>
        <taxon>Insecta</taxon>
        <taxon>Pterygota</taxon>
        <taxon>Neoptera</taxon>
        <taxon>Paraneoptera</taxon>
        <taxon>Hemiptera</taxon>
        <taxon>Heteroptera</taxon>
        <taxon>Panheteroptera</taxon>
        <taxon>Cimicomorpha</taxon>
        <taxon>Cimicidae</taxon>
        <taxon>Cimex</taxon>
    </lineage>
</organism>
<dbReference type="Pfam" id="PF00651">
    <property type="entry name" value="BTB"/>
    <property type="match status" value="1"/>
</dbReference>
<dbReference type="PROSITE" id="PS50097">
    <property type="entry name" value="BTB"/>
    <property type="match status" value="1"/>
</dbReference>
<keyword evidence="3" id="KW-1185">Reference proteome</keyword>
<name>A0A8I6R9B4_CIMLE</name>
<protein>
    <recommendedName>
        <fullName evidence="1">BTB domain-containing protein</fullName>
    </recommendedName>
</protein>
<dbReference type="RefSeq" id="XP_014241642.1">
    <property type="nucleotide sequence ID" value="XM_014386156.2"/>
</dbReference>
<dbReference type="Gene3D" id="3.30.710.10">
    <property type="entry name" value="Potassium Channel Kv1.1, Chain A"/>
    <property type="match status" value="1"/>
</dbReference>
<reference evidence="2" key="1">
    <citation type="submission" date="2022-01" db="UniProtKB">
        <authorList>
            <consortium name="EnsemblMetazoa"/>
        </authorList>
    </citation>
    <scope>IDENTIFICATION</scope>
</reference>
<dbReference type="Proteomes" id="UP000494040">
    <property type="component" value="Unassembled WGS sequence"/>
</dbReference>
<dbReference type="KEGG" id="clec:106662238"/>
<dbReference type="SMART" id="SM00225">
    <property type="entry name" value="BTB"/>
    <property type="match status" value="1"/>
</dbReference>
<dbReference type="AlphaFoldDB" id="A0A8I6R9B4"/>
<dbReference type="EnsemblMetazoa" id="XM_014386156.2">
    <property type="protein sequence ID" value="XP_014241642.1"/>
    <property type="gene ID" value="LOC106662238"/>
</dbReference>
<feature type="domain" description="BTB" evidence="1">
    <location>
        <begin position="31"/>
        <end position="99"/>
    </location>
</feature>
<dbReference type="Gene3D" id="1.25.40.420">
    <property type="match status" value="1"/>
</dbReference>
<dbReference type="InterPro" id="IPR011333">
    <property type="entry name" value="SKP1/BTB/POZ_sf"/>
</dbReference>